<dbReference type="PANTHER" id="PTHR34950">
    <property type="entry name" value="OS04G0457400 PROTEIN"/>
    <property type="match status" value="1"/>
</dbReference>
<reference evidence="2" key="2">
    <citation type="journal article" date="2024" name="Plant">
        <title>Genomic evolution and insights into agronomic trait innovations of Sesamum species.</title>
        <authorList>
            <person name="Miao H."/>
            <person name="Wang L."/>
            <person name="Qu L."/>
            <person name="Liu H."/>
            <person name="Sun Y."/>
            <person name="Le M."/>
            <person name="Wang Q."/>
            <person name="Wei S."/>
            <person name="Zheng Y."/>
            <person name="Lin W."/>
            <person name="Duan Y."/>
            <person name="Cao H."/>
            <person name="Xiong S."/>
            <person name="Wang X."/>
            <person name="Wei L."/>
            <person name="Li C."/>
            <person name="Ma Q."/>
            <person name="Ju M."/>
            <person name="Zhao R."/>
            <person name="Li G."/>
            <person name="Mu C."/>
            <person name="Tian Q."/>
            <person name="Mei H."/>
            <person name="Zhang T."/>
            <person name="Gao T."/>
            <person name="Zhang H."/>
        </authorList>
    </citation>
    <scope>NUCLEOTIDE SEQUENCE</scope>
    <source>
        <strain evidence="2">G02</strain>
    </source>
</reference>
<feature type="compositionally biased region" description="Low complexity" evidence="1">
    <location>
        <begin position="54"/>
        <end position="63"/>
    </location>
</feature>
<organism evidence="2">
    <name type="scientific">Sesamum radiatum</name>
    <name type="common">Black benniseed</name>
    <dbReference type="NCBI Taxonomy" id="300843"/>
    <lineage>
        <taxon>Eukaryota</taxon>
        <taxon>Viridiplantae</taxon>
        <taxon>Streptophyta</taxon>
        <taxon>Embryophyta</taxon>
        <taxon>Tracheophyta</taxon>
        <taxon>Spermatophyta</taxon>
        <taxon>Magnoliopsida</taxon>
        <taxon>eudicotyledons</taxon>
        <taxon>Gunneridae</taxon>
        <taxon>Pentapetalae</taxon>
        <taxon>asterids</taxon>
        <taxon>lamiids</taxon>
        <taxon>Lamiales</taxon>
        <taxon>Pedaliaceae</taxon>
        <taxon>Sesamum</taxon>
    </lineage>
</organism>
<dbReference type="AlphaFoldDB" id="A0AAW2Q1Q5"/>
<protein>
    <submittedName>
        <fullName evidence="2">Uncharacterized protein</fullName>
    </submittedName>
</protein>
<proteinExistence type="predicted"/>
<evidence type="ECO:0000256" key="1">
    <source>
        <dbReference type="SAM" id="MobiDB-lite"/>
    </source>
</evidence>
<accession>A0AAW2Q1Q5</accession>
<sequence>MSTSASAGLAEAYMMKKLYDEKMKRSILDNKLMKSSPHQQKADDHSYSNDEGKSSNSASASAYSGGGCFSLSMFKKIHPKS</sequence>
<comment type="caution">
    <text evidence="2">The sequence shown here is derived from an EMBL/GenBank/DDBJ whole genome shotgun (WGS) entry which is preliminary data.</text>
</comment>
<dbReference type="PANTHER" id="PTHR34950:SF15">
    <property type="entry name" value="REMORIN C-TERMINAL DOMAIN-CONTAINING PROTEIN"/>
    <property type="match status" value="1"/>
</dbReference>
<feature type="compositionally biased region" description="Basic and acidic residues" evidence="1">
    <location>
        <begin position="40"/>
        <end position="53"/>
    </location>
</feature>
<dbReference type="EMBL" id="JACGWJ010000016">
    <property type="protein sequence ID" value="KAL0361523.1"/>
    <property type="molecule type" value="Genomic_DNA"/>
</dbReference>
<reference evidence="2" key="1">
    <citation type="submission" date="2020-06" db="EMBL/GenBank/DDBJ databases">
        <authorList>
            <person name="Li T."/>
            <person name="Hu X."/>
            <person name="Zhang T."/>
            <person name="Song X."/>
            <person name="Zhang H."/>
            <person name="Dai N."/>
            <person name="Sheng W."/>
            <person name="Hou X."/>
            <person name="Wei L."/>
        </authorList>
    </citation>
    <scope>NUCLEOTIDE SEQUENCE</scope>
    <source>
        <strain evidence="2">G02</strain>
        <tissue evidence="2">Leaf</tissue>
    </source>
</reference>
<name>A0AAW2Q1Q5_SESRA</name>
<gene>
    <name evidence="2" type="ORF">Sradi_3836800</name>
</gene>
<feature type="region of interest" description="Disordered" evidence="1">
    <location>
        <begin position="29"/>
        <end position="67"/>
    </location>
</feature>
<evidence type="ECO:0000313" key="2">
    <source>
        <dbReference type="EMBL" id="KAL0361523.1"/>
    </source>
</evidence>